<proteinExistence type="predicted"/>
<feature type="compositionally biased region" description="Acidic residues" evidence="1">
    <location>
        <begin position="514"/>
        <end position="524"/>
    </location>
</feature>
<dbReference type="InterPro" id="IPR027413">
    <property type="entry name" value="GROEL-like_equatorial_sf"/>
</dbReference>
<gene>
    <name evidence="2" type="ORF">TrST_g915</name>
</gene>
<dbReference type="OrthoDB" id="10442983at2759"/>
<evidence type="ECO:0000313" key="2">
    <source>
        <dbReference type="EMBL" id="GMH96041.1"/>
    </source>
</evidence>
<dbReference type="Gene3D" id="3.30.260.10">
    <property type="entry name" value="TCP-1-like chaperonin intermediate domain"/>
    <property type="match status" value="1"/>
</dbReference>
<dbReference type="InterPro" id="IPR027409">
    <property type="entry name" value="GroEL-like_apical_dom_sf"/>
</dbReference>
<dbReference type="Gene3D" id="1.10.560.10">
    <property type="entry name" value="GroEL-like equatorial domain"/>
    <property type="match status" value="1"/>
</dbReference>
<dbReference type="Gene3D" id="3.50.7.10">
    <property type="entry name" value="GroEL"/>
    <property type="match status" value="1"/>
</dbReference>
<dbReference type="InterPro" id="IPR027410">
    <property type="entry name" value="TCP-1-like_intermed_sf"/>
</dbReference>
<organism evidence="2 3">
    <name type="scientific">Triparma strigata</name>
    <dbReference type="NCBI Taxonomy" id="1606541"/>
    <lineage>
        <taxon>Eukaryota</taxon>
        <taxon>Sar</taxon>
        <taxon>Stramenopiles</taxon>
        <taxon>Ochrophyta</taxon>
        <taxon>Bolidophyceae</taxon>
        <taxon>Parmales</taxon>
        <taxon>Triparmaceae</taxon>
        <taxon>Triparma</taxon>
    </lineage>
</organism>
<evidence type="ECO:0000256" key="1">
    <source>
        <dbReference type="SAM" id="MobiDB-lite"/>
    </source>
</evidence>
<dbReference type="EMBL" id="BRXY01000458">
    <property type="protein sequence ID" value="GMH96041.1"/>
    <property type="molecule type" value="Genomic_DNA"/>
</dbReference>
<name>A0A9W7BRD7_9STRA</name>
<dbReference type="SUPFAM" id="SSF52029">
    <property type="entry name" value="GroEL apical domain-like"/>
    <property type="match status" value="1"/>
</dbReference>
<protein>
    <submittedName>
        <fullName evidence="2">Uncharacterized protein</fullName>
    </submittedName>
</protein>
<dbReference type="Proteomes" id="UP001165085">
    <property type="component" value="Unassembled WGS sequence"/>
</dbReference>
<comment type="caution">
    <text evidence="2">The sequence shown here is derived from an EMBL/GenBank/DDBJ whole genome shotgun (WGS) entry which is preliminary data.</text>
</comment>
<feature type="region of interest" description="Disordered" evidence="1">
    <location>
        <begin position="504"/>
        <end position="524"/>
    </location>
</feature>
<keyword evidence="3" id="KW-1185">Reference proteome</keyword>
<reference evidence="3" key="1">
    <citation type="journal article" date="2023" name="Commun. Biol.">
        <title>Genome analysis of Parmales, the sister group of diatoms, reveals the evolutionary specialization of diatoms from phago-mixotrophs to photoautotrophs.</title>
        <authorList>
            <person name="Ban H."/>
            <person name="Sato S."/>
            <person name="Yoshikawa S."/>
            <person name="Yamada K."/>
            <person name="Nakamura Y."/>
            <person name="Ichinomiya M."/>
            <person name="Sato N."/>
            <person name="Blanc-Mathieu R."/>
            <person name="Endo H."/>
            <person name="Kuwata A."/>
            <person name="Ogata H."/>
        </authorList>
    </citation>
    <scope>NUCLEOTIDE SEQUENCE [LARGE SCALE GENOMIC DNA]</scope>
    <source>
        <strain evidence="3">NIES 3701</strain>
    </source>
</reference>
<dbReference type="AlphaFoldDB" id="A0A9W7BRD7"/>
<accession>A0A9W7BRD7</accession>
<evidence type="ECO:0000313" key="3">
    <source>
        <dbReference type="Proteomes" id="UP001165085"/>
    </source>
</evidence>
<sequence length="524" mass="58196">MITTSFYTILSTLTSRPNGNQGVSDLRIALNLLDEVRVIKLDGSARFIIYLSTTLEHLTGFGKLRQQNVARFLQVVAKDVLPEFYGCLEKIDDAACEDVIKNCLGNQLKGDTDFVAGLVKEYCSGGGGGEGEVDIILLPGASLGSSRVTEQGEMWLSGCRLRNEDEKKSEGREKGFNFVCMFSDPFVPTLNNISVSTPLDGLSYDKISSTETLASMKFASKLKSLGVDVVVCTFSLSPSLINCLRREGIMYVSNLEEYELEKLAWKGGIDFYEEGGGVECVARCETLEEVKVGVNDFCIVFGGIQVPKGSHNRIHRQLILRSYNVGGLRETKKIVARCIKFIYEWLDDGSGGGNVIGVAGFGRAEYELVDFLGMLRERLGGEVLNDAYRNSRYFEAVERSFEECGSNVGCRGVDLDTKLKVLDGLMKGFSEVPKRLWGREGEGQKRGGEKTQEFGFTCNLFTSFVEFLERVYRVENVVQIKKQKKEGKNCTGRIVKDRRRLGRGIKGDLRGEGSDDDDNDDDLW</sequence>